<dbReference type="EMBL" id="CP012332">
    <property type="protein sequence ID" value="AKU93223.1"/>
    <property type="molecule type" value="Genomic_DNA"/>
</dbReference>
<keyword evidence="2" id="KW-1185">Reference proteome</keyword>
<accession>A0A0K1PI63</accession>
<name>A0A0K1PI63_9BACT</name>
<evidence type="ECO:0000313" key="1">
    <source>
        <dbReference type="EMBL" id="AKU93223.1"/>
    </source>
</evidence>
<gene>
    <name evidence="1" type="ORF">AKJ08_3610</name>
</gene>
<sequence length="546" mass="59657">MGGALPSNPADMIGAVGESFFGLLLDRAGIVWNRVQRDRAGWDFVCHLTSQTGEPCSGQAITLANAISPSLSVLFQVKASENLRVHPPRVKLSNLRHFLDWPNPAFFALLDFHGSDAPTSCHLIHFDKHWVEKTIKRFWDLEPDQVNSLHKRSLVLPISEAVEVALEPNGLSHTLFDLIGEAKDYSARKDLWRKEAGNKRFSMTFKTEQRNEKDPDRMVDLAIGLTENLPSELTDFSEIRFGNPRPISIFHDRDVLVSLPDLKPTAKAFVDFSNEDRSSFVRYAADFFHPHSVFPFLPFESLRLRLRGAFLDVIITPSASALSLTFERPSSSTLVSLASLGSSAKALQIVGECGRLSKAMSITVHLDDGTRTVFPIVPPAGIFPAAAVDEASLIANAHDLARAIGLPSDLELCISDLWDSRKSIELCCIVLCITRSSDVGITSLVDPDFTIDGHVGLATVAECKIGDYVIICSGAIYGSPQASDGPTTGTKLLKVAGPVVEKTFQTTINWPTDPSLIFNARSLAKAAAVDRLNERGVTILLDSTTP</sequence>
<proteinExistence type="predicted"/>
<reference evidence="1 2" key="1">
    <citation type="submission" date="2015-08" db="EMBL/GenBank/DDBJ databases">
        <authorList>
            <person name="Babu N.S."/>
            <person name="Beckwith C.J."/>
            <person name="Beseler K.G."/>
            <person name="Brison A."/>
            <person name="Carone J.V."/>
            <person name="Caskin T.P."/>
            <person name="Diamond M."/>
            <person name="Durham M.E."/>
            <person name="Foxe J.M."/>
            <person name="Go M."/>
            <person name="Henderson B.A."/>
            <person name="Jones I.B."/>
            <person name="McGettigan J.A."/>
            <person name="Micheletti S.J."/>
            <person name="Nasrallah M.E."/>
            <person name="Ortiz D."/>
            <person name="Piller C.R."/>
            <person name="Privatt S.R."/>
            <person name="Schneider S.L."/>
            <person name="Sharp S."/>
            <person name="Smith T.C."/>
            <person name="Stanton J.D."/>
            <person name="Ullery H.E."/>
            <person name="Wilson R.J."/>
            <person name="Serrano M.G."/>
            <person name="Buck G."/>
            <person name="Lee V."/>
            <person name="Wang Y."/>
            <person name="Carvalho R."/>
            <person name="Voegtly L."/>
            <person name="Shi R."/>
            <person name="Duckworth R."/>
            <person name="Johnson A."/>
            <person name="Loviza R."/>
            <person name="Walstead R."/>
            <person name="Shah Z."/>
            <person name="Kiflezghi M."/>
            <person name="Wade K."/>
            <person name="Ball S.L."/>
            <person name="Bradley K.W."/>
            <person name="Asai D.J."/>
            <person name="Bowman C.A."/>
            <person name="Russell D.A."/>
            <person name="Pope W.H."/>
            <person name="Jacobs-Sera D."/>
            <person name="Hendrix R.W."/>
            <person name="Hatfull G.F."/>
        </authorList>
    </citation>
    <scope>NUCLEOTIDE SEQUENCE [LARGE SCALE GENOMIC DNA]</scope>
    <source>
        <strain evidence="1 2">DSM 27710</strain>
    </source>
</reference>
<evidence type="ECO:0000313" key="2">
    <source>
        <dbReference type="Proteomes" id="UP000055590"/>
    </source>
</evidence>
<protein>
    <recommendedName>
        <fullName evidence="3">DUF4365 domain-containing protein</fullName>
    </recommendedName>
</protein>
<dbReference type="Proteomes" id="UP000055590">
    <property type="component" value="Chromosome"/>
</dbReference>
<evidence type="ECO:0008006" key="3">
    <source>
        <dbReference type="Google" id="ProtNLM"/>
    </source>
</evidence>
<dbReference type="KEGG" id="vin:AKJ08_3610"/>
<organism evidence="1 2">
    <name type="scientific">Vulgatibacter incomptus</name>
    <dbReference type="NCBI Taxonomy" id="1391653"/>
    <lineage>
        <taxon>Bacteria</taxon>
        <taxon>Pseudomonadati</taxon>
        <taxon>Myxococcota</taxon>
        <taxon>Myxococcia</taxon>
        <taxon>Myxococcales</taxon>
        <taxon>Cystobacterineae</taxon>
        <taxon>Vulgatibacteraceae</taxon>
        <taxon>Vulgatibacter</taxon>
    </lineage>
</organism>
<dbReference type="AlphaFoldDB" id="A0A0K1PI63"/>